<accession>A0A5N6NGN6</accession>
<dbReference type="Gene3D" id="3.10.10.10">
    <property type="entry name" value="HIV Type 1 Reverse Transcriptase, subunit A, domain 1"/>
    <property type="match status" value="1"/>
</dbReference>
<dbReference type="InterPro" id="IPR021109">
    <property type="entry name" value="Peptidase_aspartic_dom_sf"/>
</dbReference>
<keyword evidence="15" id="KW-0695">RNA-directed DNA polymerase</keyword>
<evidence type="ECO:0000256" key="14">
    <source>
        <dbReference type="ARBA" id="ARBA00022908"/>
    </source>
</evidence>
<feature type="transmembrane region" description="Helical" evidence="20">
    <location>
        <begin position="1067"/>
        <end position="1090"/>
    </location>
</feature>
<evidence type="ECO:0000256" key="19">
    <source>
        <dbReference type="SAM" id="MobiDB-lite"/>
    </source>
</evidence>
<feature type="compositionally biased region" description="Polar residues" evidence="19">
    <location>
        <begin position="291"/>
        <end position="303"/>
    </location>
</feature>
<dbReference type="GO" id="GO:0015074">
    <property type="term" value="P:DNA integration"/>
    <property type="evidence" value="ECO:0007669"/>
    <property type="project" value="UniProtKB-KW"/>
</dbReference>
<comment type="caution">
    <text evidence="22">The sequence shown here is derived from an EMBL/GenBank/DDBJ whole genome shotgun (WGS) entry which is preliminary data.</text>
</comment>
<evidence type="ECO:0000256" key="9">
    <source>
        <dbReference type="ARBA" id="ARBA00022759"/>
    </source>
</evidence>
<dbReference type="Pfam" id="PF06699">
    <property type="entry name" value="PIG-F"/>
    <property type="match status" value="1"/>
</dbReference>
<dbReference type="InterPro" id="IPR043502">
    <property type="entry name" value="DNA/RNA_pol_sf"/>
</dbReference>
<evidence type="ECO:0000256" key="5">
    <source>
        <dbReference type="ARBA" id="ARBA00022679"/>
    </source>
</evidence>
<dbReference type="Gene3D" id="2.40.70.10">
    <property type="entry name" value="Acid Proteases"/>
    <property type="match status" value="1"/>
</dbReference>
<dbReference type="OrthoDB" id="17366at2759"/>
<dbReference type="Pfam" id="PF08284">
    <property type="entry name" value="RVP_2"/>
    <property type="match status" value="1"/>
</dbReference>
<evidence type="ECO:0000256" key="8">
    <source>
        <dbReference type="ARBA" id="ARBA00022722"/>
    </source>
</evidence>
<dbReference type="EMBL" id="SZYD01000012">
    <property type="protein sequence ID" value="KAD4586145.1"/>
    <property type="molecule type" value="Genomic_DNA"/>
</dbReference>
<keyword evidence="11" id="KW-0256">Endoplasmic reticulum</keyword>
<evidence type="ECO:0000256" key="13">
    <source>
        <dbReference type="ARBA" id="ARBA00022884"/>
    </source>
</evidence>
<dbReference type="UniPathway" id="UPA00196"/>
<keyword evidence="12" id="KW-0460">Magnesium</keyword>
<feature type="transmembrane region" description="Helical" evidence="20">
    <location>
        <begin position="1240"/>
        <end position="1260"/>
    </location>
</feature>
<dbReference type="Proteomes" id="UP000326396">
    <property type="component" value="Linkage Group LG2"/>
</dbReference>
<dbReference type="SUPFAM" id="SSF56672">
    <property type="entry name" value="DNA/RNA polymerases"/>
    <property type="match status" value="1"/>
</dbReference>
<evidence type="ECO:0000256" key="18">
    <source>
        <dbReference type="ARBA" id="ARBA00023268"/>
    </source>
</evidence>
<dbReference type="FunFam" id="3.30.70.270:FF:000020">
    <property type="entry name" value="Transposon Tf2-6 polyprotein-like Protein"/>
    <property type="match status" value="1"/>
</dbReference>
<dbReference type="Gene3D" id="3.10.20.370">
    <property type="match status" value="1"/>
</dbReference>
<keyword evidence="7" id="KW-0548">Nucleotidyltransferase</keyword>
<dbReference type="Pfam" id="PF19259">
    <property type="entry name" value="Ty3_capsid"/>
    <property type="match status" value="1"/>
</dbReference>
<evidence type="ECO:0000256" key="12">
    <source>
        <dbReference type="ARBA" id="ARBA00022842"/>
    </source>
</evidence>
<evidence type="ECO:0000313" key="23">
    <source>
        <dbReference type="Proteomes" id="UP000326396"/>
    </source>
</evidence>
<dbReference type="CDD" id="cd00303">
    <property type="entry name" value="retropepsin_like"/>
    <property type="match status" value="1"/>
</dbReference>
<dbReference type="InterPro" id="IPR045358">
    <property type="entry name" value="Ty3_capsid"/>
</dbReference>
<organism evidence="22 23">
    <name type="scientific">Mikania micrantha</name>
    <name type="common">bitter vine</name>
    <dbReference type="NCBI Taxonomy" id="192012"/>
    <lineage>
        <taxon>Eukaryota</taxon>
        <taxon>Viridiplantae</taxon>
        <taxon>Streptophyta</taxon>
        <taxon>Embryophyta</taxon>
        <taxon>Tracheophyta</taxon>
        <taxon>Spermatophyta</taxon>
        <taxon>Magnoliopsida</taxon>
        <taxon>eudicotyledons</taxon>
        <taxon>Gunneridae</taxon>
        <taxon>Pentapetalae</taxon>
        <taxon>asterids</taxon>
        <taxon>campanulids</taxon>
        <taxon>Asterales</taxon>
        <taxon>Asteraceae</taxon>
        <taxon>Asteroideae</taxon>
        <taxon>Heliantheae alliance</taxon>
        <taxon>Eupatorieae</taxon>
        <taxon>Mikania</taxon>
    </lineage>
</organism>
<dbReference type="PROSITE" id="PS50878">
    <property type="entry name" value="RT_POL"/>
    <property type="match status" value="1"/>
</dbReference>
<keyword evidence="23" id="KW-1185">Reference proteome</keyword>
<dbReference type="GO" id="GO:0003723">
    <property type="term" value="F:RNA binding"/>
    <property type="evidence" value="ECO:0007669"/>
    <property type="project" value="UniProtKB-KW"/>
</dbReference>
<keyword evidence="13" id="KW-0694">RNA-binding</keyword>
<evidence type="ECO:0000256" key="10">
    <source>
        <dbReference type="ARBA" id="ARBA00022801"/>
    </source>
</evidence>
<evidence type="ECO:0000256" key="4">
    <source>
        <dbReference type="ARBA" id="ARBA00022670"/>
    </source>
</evidence>
<keyword evidence="3" id="KW-0337">GPI-anchor biosynthesis</keyword>
<keyword evidence="9" id="KW-0255">Endonuclease</keyword>
<dbReference type="PROSITE" id="PS00141">
    <property type="entry name" value="ASP_PROTEASE"/>
    <property type="match status" value="1"/>
</dbReference>
<keyword evidence="8" id="KW-0540">Nuclease</keyword>
<keyword evidence="5" id="KW-0808">Transferase</keyword>
<evidence type="ECO:0000259" key="21">
    <source>
        <dbReference type="PROSITE" id="PS50878"/>
    </source>
</evidence>
<protein>
    <recommendedName>
        <fullName evidence="21">Reverse transcriptase domain-containing protein</fullName>
    </recommendedName>
</protein>
<keyword evidence="14" id="KW-0229">DNA integration</keyword>
<feature type="domain" description="Reverse transcriptase" evidence="21">
    <location>
        <begin position="616"/>
        <end position="795"/>
    </location>
</feature>
<dbReference type="GO" id="GO:0004190">
    <property type="term" value="F:aspartic-type endopeptidase activity"/>
    <property type="evidence" value="ECO:0007669"/>
    <property type="project" value="InterPro"/>
</dbReference>
<feature type="region of interest" description="Disordered" evidence="19">
    <location>
        <begin position="53"/>
        <end position="75"/>
    </location>
</feature>
<dbReference type="GO" id="GO:0006506">
    <property type="term" value="P:GPI anchor biosynthetic process"/>
    <property type="evidence" value="ECO:0007669"/>
    <property type="project" value="UniProtKB-UniPathway"/>
</dbReference>
<dbReference type="InterPro" id="IPR041577">
    <property type="entry name" value="RT_RNaseH_2"/>
</dbReference>
<evidence type="ECO:0000256" key="17">
    <source>
        <dbReference type="ARBA" id="ARBA00023136"/>
    </source>
</evidence>
<dbReference type="FunFam" id="3.10.20.370:FF:000001">
    <property type="entry name" value="Retrovirus-related Pol polyprotein from transposon 17.6-like protein"/>
    <property type="match status" value="1"/>
</dbReference>
<dbReference type="GO" id="GO:0005789">
    <property type="term" value="C:endoplasmic reticulum membrane"/>
    <property type="evidence" value="ECO:0007669"/>
    <property type="project" value="UniProtKB-SubCell"/>
</dbReference>
<dbReference type="Pfam" id="PF17919">
    <property type="entry name" value="RT_RNaseH_2"/>
    <property type="match status" value="1"/>
</dbReference>
<proteinExistence type="predicted"/>
<name>A0A5N6NGN6_9ASTR</name>
<keyword evidence="4" id="KW-0645">Protease</keyword>
<comment type="pathway">
    <text evidence="2">Glycolipid biosynthesis; glycosylphosphatidylinositol-anchor biosynthesis.</text>
</comment>
<reference evidence="22 23" key="1">
    <citation type="submission" date="2019-05" db="EMBL/GenBank/DDBJ databases">
        <title>Mikania micrantha, genome provides insights into the molecular mechanism of rapid growth.</title>
        <authorList>
            <person name="Liu B."/>
        </authorList>
    </citation>
    <scope>NUCLEOTIDE SEQUENCE [LARGE SCALE GENOMIC DNA]</scope>
    <source>
        <strain evidence="22">NLD-2019</strain>
        <tissue evidence="22">Leaf</tissue>
    </source>
</reference>
<evidence type="ECO:0000256" key="11">
    <source>
        <dbReference type="ARBA" id="ARBA00022824"/>
    </source>
</evidence>
<feature type="transmembrane region" description="Helical" evidence="20">
    <location>
        <begin position="1130"/>
        <end position="1155"/>
    </location>
</feature>
<dbReference type="GO" id="GO:0006508">
    <property type="term" value="P:proteolysis"/>
    <property type="evidence" value="ECO:0007669"/>
    <property type="project" value="UniProtKB-KW"/>
</dbReference>
<evidence type="ECO:0000256" key="15">
    <source>
        <dbReference type="ARBA" id="ARBA00022918"/>
    </source>
</evidence>
<dbReference type="GO" id="GO:0004519">
    <property type="term" value="F:endonuclease activity"/>
    <property type="evidence" value="ECO:0007669"/>
    <property type="project" value="UniProtKB-KW"/>
</dbReference>
<dbReference type="Gene3D" id="3.30.70.270">
    <property type="match status" value="2"/>
</dbReference>
<gene>
    <name evidence="22" type="ORF">E3N88_23746</name>
</gene>
<evidence type="ECO:0000256" key="20">
    <source>
        <dbReference type="SAM" id="Phobius"/>
    </source>
</evidence>
<dbReference type="SUPFAM" id="SSF50630">
    <property type="entry name" value="Acid proteases"/>
    <property type="match status" value="1"/>
</dbReference>
<dbReference type="PANTHER" id="PTHR37984:SF5">
    <property type="entry name" value="PROTEIN NYNRIN-LIKE"/>
    <property type="match status" value="1"/>
</dbReference>
<evidence type="ECO:0000256" key="16">
    <source>
        <dbReference type="ARBA" id="ARBA00022989"/>
    </source>
</evidence>
<evidence type="ECO:0000256" key="3">
    <source>
        <dbReference type="ARBA" id="ARBA00022502"/>
    </source>
</evidence>
<evidence type="ECO:0000256" key="1">
    <source>
        <dbReference type="ARBA" id="ARBA00004477"/>
    </source>
</evidence>
<dbReference type="InterPro" id="IPR000477">
    <property type="entry name" value="RT_dom"/>
</dbReference>
<dbReference type="FunFam" id="3.10.10.10:FF:000007">
    <property type="entry name" value="Retrovirus-related Pol polyprotein from transposon 17.6-like Protein"/>
    <property type="match status" value="1"/>
</dbReference>
<dbReference type="Pfam" id="PF00078">
    <property type="entry name" value="RVT_1"/>
    <property type="match status" value="1"/>
</dbReference>
<feature type="transmembrane region" description="Helical" evidence="20">
    <location>
        <begin position="1102"/>
        <end position="1118"/>
    </location>
</feature>
<dbReference type="AlphaFoldDB" id="A0A5N6NGN6"/>
<keyword evidence="16 20" id="KW-1133">Transmembrane helix</keyword>
<dbReference type="PANTHER" id="PTHR37984">
    <property type="entry name" value="PROTEIN CBG26694"/>
    <property type="match status" value="1"/>
</dbReference>
<keyword evidence="18" id="KW-0511">Multifunctional enzyme</keyword>
<evidence type="ECO:0000256" key="7">
    <source>
        <dbReference type="ARBA" id="ARBA00022695"/>
    </source>
</evidence>
<keyword evidence="17 20" id="KW-0472">Membrane</keyword>
<comment type="subcellular location">
    <subcellularLocation>
        <location evidence="1">Endoplasmic reticulum membrane</location>
        <topology evidence="1">Multi-pass membrane protein</topology>
    </subcellularLocation>
</comment>
<evidence type="ECO:0000256" key="2">
    <source>
        <dbReference type="ARBA" id="ARBA00004687"/>
    </source>
</evidence>
<keyword evidence="10" id="KW-0378">Hydrolase</keyword>
<evidence type="ECO:0000256" key="6">
    <source>
        <dbReference type="ARBA" id="ARBA00022692"/>
    </source>
</evidence>
<evidence type="ECO:0000313" key="22">
    <source>
        <dbReference type="EMBL" id="KAD4586145.1"/>
    </source>
</evidence>
<dbReference type="InterPro" id="IPR050951">
    <property type="entry name" value="Retrovirus_Pol_polyprotein"/>
</dbReference>
<dbReference type="GO" id="GO:0003964">
    <property type="term" value="F:RNA-directed DNA polymerase activity"/>
    <property type="evidence" value="ECO:0007669"/>
    <property type="project" value="UniProtKB-KW"/>
</dbReference>
<dbReference type="InterPro" id="IPR001969">
    <property type="entry name" value="Aspartic_peptidase_AS"/>
</dbReference>
<dbReference type="InterPro" id="IPR043128">
    <property type="entry name" value="Rev_trsase/Diguanyl_cyclase"/>
</dbReference>
<sequence>MTTRNQEFEKALKEHELSLVRLESVAEKNSTDMATMKSQMEEILKNLQILSQGHNRNENDSGSHMNGNSNHVEDGRLARSNNRFSKVEFPKFDGKDVEGWVYKCEHFFTIDETPERLKVRYAAVHLEGRALQWHQSHTKVLGIPLSEMNWNDYVRSISTRFASTLIEDAMGDLKALTQTGEFDVLEDYCDKFDLLLNKVNICQEYAISLFLEGLKPEIGAHVRMFRPTTLKDAYSLSRLQNHANSVSNNGLKSGNFSKGNFVSKANSGSSTLNNANKLPLLPTPLKALPAISTNSNKNNTGRRLSSREFDEKRAKGECFWCTDKYTPGHNCKGKQLFLFEVIEEDDTEIFQESGNSDESGDATVDPQISLHAITGIHSYSTMKIVGAIGTKPLQILIDSGSTHNFLSNKIVDKLNCVIKSVKNMPVTIADGNQLSCVQLCKDFQWLMQGNWFKADMLVIPLSTYDIVLGIQWLQTLNDISWNFKNLTMKFTVGNKCIELKGANVNNVTMCSMEKVNSIVSTPNQLIQGQLFSLKLVNNDECFQHQPKVDGLKNSKELQRLLDEFQDIFEVPKGLPPSRDCDHKIKLKDYSIQLNLKPYRYPAAQKNIIEQMTQELLDSGVIRNSTSSFAAPVVLVKKKDGSWRMCVDYRRLNAATVKDVYPIPLIEELLDELGGATVFSKLDLRSGYHQVRMHTQDIHKTAFKTHQGHYEFLVLPFGLTNAPATFQSLMNTTFKTVLRRCTLVFFDDILVYSRNIQQHVQDLKEVLVLMRLHSLKAKHSKCTFGGNQVEYLGHIISEKGVSTDPEKIKAIISWPTPTTIKQLRGFLGLAGYYRRFIKGFGMIARPMTELLKKDAFKWNDSAQESFQNLKLALTTPPVLALPDFSKEFIIETDASAKGLGAVLMQNNHPLAFISKALSIRQQALSVYEKELLAILLAVKQWHHYLIVKHFTIRTDQQSLKHLLDQKIITPLQQIWLSKLVGYDYDIVYKKGSENSVADALSRVQGLALFTMAISSLQPLLWQRIQQGWQNDPLLKDLIVQLEKGAIIKNRSWNGNIDMVQKISPLKALVSHLICGIGLASSFWLAINVFSINLIENPAETLRLAWLIQVPTVILIYSFFRKDENQCSYLKAVARGLLGIPAGAVVTALGAIVLGAPVGTRYFLRTLNWSLLMSAFTSVPAASVYGSSWVDWHRIFAQTNPIGFVDYMICIPAHGAIIGAWFGAWPMPLDWERTWQEWPICVTYGAITGYLIGMLVSFGSIVRRASSQHVKGD</sequence>
<dbReference type="InterPro" id="IPR009580">
    <property type="entry name" value="GPI_biosynthesis_protein_Pig-F"/>
</dbReference>
<feature type="transmembrane region" description="Helical" evidence="20">
    <location>
        <begin position="1200"/>
        <end position="1220"/>
    </location>
</feature>
<keyword evidence="6 20" id="KW-0812">Transmembrane</keyword>
<dbReference type="CDD" id="cd09274">
    <property type="entry name" value="RNase_HI_RT_Ty3"/>
    <property type="match status" value="1"/>
</dbReference>
<feature type="region of interest" description="Disordered" evidence="19">
    <location>
        <begin position="289"/>
        <end position="308"/>
    </location>
</feature>
<dbReference type="CDD" id="cd01647">
    <property type="entry name" value="RT_LTR"/>
    <property type="match status" value="1"/>
</dbReference>